<dbReference type="InterPro" id="IPR005702">
    <property type="entry name" value="Wzc-like_C"/>
</dbReference>
<dbReference type="Pfam" id="PF02706">
    <property type="entry name" value="Wzz"/>
    <property type="match status" value="1"/>
</dbReference>
<feature type="domain" description="Polysaccharide chain length determinant N-terminal" evidence="19">
    <location>
        <begin position="7"/>
        <end position="89"/>
    </location>
</feature>
<evidence type="ECO:0000256" key="13">
    <source>
        <dbReference type="ARBA" id="ARBA00022989"/>
    </source>
</evidence>
<evidence type="ECO:0000256" key="8">
    <source>
        <dbReference type="ARBA" id="ARBA00022679"/>
    </source>
</evidence>
<keyword evidence="11" id="KW-0418">Kinase</keyword>
<dbReference type="NCBIfam" id="TIGR01007">
    <property type="entry name" value="eps_fam"/>
    <property type="match status" value="1"/>
</dbReference>
<evidence type="ECO:0000256" key="2">
    <source>
        <dbReference type="ARBA" id="ARBA00006683"/>
    </source>
</evidence>
<comment type="similarity">
    <text evidence="2">Belongs to the CpsC/CapA family.</text>
</comment>
<evidence type="ECO:0000259" key="20">
    <source>
        <dbReference type="Pfam" id="PF13614"/>
    </source>
</evidence>
<dbReference type="GO" id="GO:0005524">
    <property type="term" value="F:ATP binding"/>
    <property type="evidence" value="ECO:0007669"/>
    <property type="project" value="UniProtKB-KW"/>
</dbReference>
<dbReference type="Proteomes" id="UP000280501">
    <property type="component" value="Unassembled WGS sequence"/>
</dbReference>
<dbReference type="PANTHER" id="PTHR32309:SF13">
    <property type="entry name" value="FERRIC ENTEROBACTIN TRANSPORT PROTEIN FEPE"/>
    <property type="match status" value="1"/>
</dbReference>
<keyword evidence="13 18" id="KW-1133">Transmembrane helix</keyword>
<comment type="similarity">
    <text evidence="4">Belongs to the etk/wzc family.</text>
</comment>
<keyword evidence="9 18" id="KW-0812">Transmembrane</keyword>
<dbReference type="InterPro" id="IPR025669">
    <property type="entry name" value="AAA_dom"/>
</dbReference>
<dbReference type="InterPro" id="IPR027417">
    <property type="entry name" value="P-loop_NTPase"/>
</dbReference>
<dbReference type="InterPro" id="IPR050445">
    <property type="entry name" value="Bact_polysacc_biosynth/exp"/>
</dbReference>
<evidence type="ECO:0000256" key="16">
    <source>
        <dbReference type="ARBA" id="ARBA00051245"/>
    </source>
</evidence>
<keyword evidence="22" id="KW-1185">Reference proteome</keyword>
<dbReference type="FunFam" id="3.40.50.300:FF:000527">
    <property type="entry name" value="Tyrosine-protein kinase etk"/>
    <property type="match status" value="1"/>
</dbReference>
<evidence type="ECO:0000256" key="9">
    <source>
        <dbReference type="ARBA" id="ARBA00022692"/>
    </source>
</evidence>
<evidence type="ECO:0000256" key="3">
    <source>
        <dbReference type="ARBA" id="ARBA00007316"/>
    </source>
</evidence>
<dbReference type="Gene3D" id="3.40.50.300">
    <property type="entry name" value="P-loop containing nucleotide triphosphate hydrolases"/>
    <property type="match status" value="1"/>
</dbReference>
<evidence type="ECO:0000256" key="6">
    <source>
        <dbReference type="ARBA" id="ARBA00022475"/>
    </source>
</evidence>
<feature type="transmembrane region" description="Helical" evidence="18">
    <location>
        <begin position="16"/>
        <end position="39"/>
    </location>
</feature>
<evidence type="ECO:0000256" key="4">
    <source>
        <dbReference type="ARBA" id="ARBA00008883"/>
    </source>
</evidence>
<dbReference type="GO" id="GO:0005886">
    <property type="term" value="C:plasma membrane"/>
    <property type="evidence" value="ECO:0007669"/>
    <property type="project" value="UniProtKB-SubCell"/>
</dbReference>
<dbReference type="Pfam" id="PF13614">
    <property type="entry name" value="AAA_31"/>
    <property type="match status" value="1"/>
</dbReference>
<feature type="region of interest" description="Disordered" evidence="17">
    <location>
        <begin position="452"/>
        <end position="527"/>
    </location>
</feature>
<feature type="transmembrane region" description="Helical" evidence="18">
    <location>
        <begin position="175"/>
        <end position="194"/>
    </location>
</feature>
<evidence type="ECO:0000256" key="5">
    <source>
        <dbReference type="ARBA" id="ARBA00011903"/>
    </source>
</evidence>
<accession>A0A3N4YN11</accession>
<keyword evidence="12" id="KW-0067">ATP-binding</keyword>
<dbReference type="AlphaFoldDB" id="A0A3N4YN11"/>
<sequence>MEPSNYIALLRKRWPWFVAFVVAGVMVFAVITFFTTPIYQARSQVFVSLRGSDNTAELVQGGNYTAKQVASYKELVSSPRVLDPVIEELGLDESAASLAAKVQAEAPKDTVLINIVASGDVPTDAAKIADATALSLAGLVSEIEKPQSGGESPVELSVVREATVPSSPVLPNTRLNLLLGGLIGLVAGVGVVLLRERLDTRIRSHEDLRMVTDASVIGVVTFDDDAPAHPLIVEESPQSPRAEALRRVRTNVQFLTLDTDRRILVMTSAIPGEGKSTTSINLAITMADAGSRVVLVDADLRRPSVSKYMGLEASIGLTTVLIGRIDLADAIQTWGNKNLHVLPSGVVPPNPSELLGSTHMKELLTQLATEYDVVIVDTAPLLPVTDAALLARIAGGAVLVVGAGVVHRPQLAEAVGALQTVEAPVHGIVLNRMPVAERASYKYRYYEYQPDPTERQPVGESGSGPGQKGIWPGPKPELPKHRRGDDAPDPEPAASRPSMRDHEAPASAFSDERTFEQSGESTLEQKV</sequence>
<dbReference type="RefSeq" id="WP_170176934.1">
    <property type="nucleotide sequence ID" value="NZ_RKQZ01000001.1"/>
</dbReference>
<evidence type="ECO:0000256" key="11">
    <source>
        <dbReference type="ARBA" id="ARBA00022777"/>
    </source>
</evidence>
<comment type="subcellular location">
    <subcellularLocation>
        <location evidence="1">Cell inner membrane</location>
        <topology evidence="1">Multi-pass membrane protein</topology>
    </subcellularLocation>
</comment>
<evidence type="ECO:0000256" key="15">
    <source>
        <dbReference type="ARBA" id="ARBA00023137"/>
    </source>
</evidence>
<dbReference type="InterPro" id="IPR003856">
    <property type="entry name" value="LPS_length_determ_N"/>
</dbReference>
<proteinExistence type="inferred from homology"/>
<dbReference type="GO" id="GO:0042802">
    <property type="term" value="F:identical protein binding"/>
    <property type="evidence" value="ECO:0007669"/>
    <property type="project" value="UniProtKB-ARBA"/>
</dbReference>
<feature type="compositionally biased region" description="Basic and acidic residues" evidence="17">
    <location>
        <begin position="498"/>
        <end position="515"/>
    </location>
</feature>
<feature type="compositionally biased region" description="Polar residues" evidence="17">
    <location>
        <begin position="516"/>
        <end position="527"/>
    </location>
</feature>
<keyword evidence="15" id="KW-0829">Tyrosine-protein kinase</keyword>
<evidence type="ECO:0000256" key="1">
    <source>
        <dbReference type="ARBA" id="ARBA00004429"/>
    </source>
</evidence>
<dbReference type="PANTHER" id="PTHR32309">
    <property type="entry name" value="TYROSINE-PROTEIN KINASE"/>
    <property type="match status" value="1"/>
</dbReference>
<comment type="caution">
    <text evidence="21">The sequence shown here is derived from an EMBL/GenBank/DDBJ whole genome shotgun (WGS) entry which is preliminary data.</text>
</comment>
<keyword evidence="8" id="KW-0808">Transferase</keyword>
<evidence type="ECO:0000256" key="17">
    <source>
        <dbReference type="SAM" id="MobiDB-lite"/>
    </source>
</evidence>
<keyword evidence="6" id="KW-1003">Cell membrane</keyword>
<dbReference type="SUPFAM" id="SSF52540">
    <property type="entry name" value="P-loop containing nucleoside triphosphate hydrolases"/>
    <property type="match status" value="1"/>
</dbReference>
<keyword evidence="7" id="KW-0997">Cell inner membrane</keyword>
<dbReference type="GO" id="GO:0004715">
    <property type="term" value="F:non-membrane spanning protein tyrosine kinase activity"/>
    <property type="evidence" value="ECO:0007669"/>
    <property type="project" value="UniProtKB-EC"/>
</dbReference>
<dbReference type="EC" id="2.7.10.2" evidence="5"/>
<feature type="domain" description="AAA" evidence="20">
    <location>
        <begin position="265"/>
        <end position="387"/>
    </location>
</feature>
<dbReference type="CDD" id="cd05387">
    <property type="entry name" value="BY-kinase"/>
    <property type="match status" value="1"/>
</dbReference>
<evidence type="ECO:0000256" key="12">
    <source>
        <dbReference type="ARBA" id="ARBA00022840"/>
    </source>
</evidence>
<organism evidence="21 22">
    <name type="scientific">Myceligenerans xiligouense</name>
    <dbReference type="NCBI Taxonomy" id="253184"/>
    <lineage>
        <taxon>Bacteria</taxon>
        <taxon>Bacillati</taxon>
        <taxon>Actinomycetota</taxon>
        <taxon>Actinomycetes</taxon>
        <taxon>Micrococcales</taxon>
        <taxon>Promicromonosporaceae</taxon>
        <taxon>Myceligenerans</taxon>
    </lineage>
</organism>
<dbReference type="EMBL" id="RKQZ01000001">
    <property type="protein sequence ID" value="RPF19850.1"/>
    <property type="molecule type" value="Genomic_DNA"/>
</dbReference>
<gene>
    <name evidence="21" type="ORF">EDD34_0416</name>
</gene>
<feature type="compositionally biased region" description="Basic and acidic residues" evidence="17">
    <location>
        <begin position="477"/>
        <end position="486"/>
    </location>
</feature>
<keyword evidence="10" id="KW-0547">Nucleotide-binding</keyword>
<protein>
    <recommendedName>
        <fullName evidence="5">non-specific protein-tyrosine kinase</fullName>
        <ecNumber evidence="5">2.7.10.2</ecNumber>
    </recommendedName>
</protein>
<evidence type="ECO:0000256" key="18">
    <source>
        <dbReference type="SAM" id="Phobius"/>
    </source>
</evidence>
<name>A0A3N4YN11_9MICO</name>
<evidence type="ECO:0000256" key="14">
    <source>
        <dbReference type="ARBA" id="ARBA00023136"/>
    </source>
</evidence>
<evidence type="ECO:0000313" key="21">
    <source>
        <dbReference type="EMBL" id="RPF19850.1"/>
    </source>
</evidence>
<evidence type="ECO:0000259" key="19">
    <source>
        <dbReference type="Pfam" id="PF02706"/>
    </source>
</evidence>
<comment type="similarity">
    <text evidence="3">Belongs to the CpsD/CapB family.</text>
</comment>
<evidence type="ECO:0000256" key="7">
    <source>
        <dbReference type="ARBA" id="ARBA00022519"/>
    </source>
</evidence>
<evidence type="ECO:0000256" key="10">
    <source>
        <dbReference type="ARBA" id="ARBA00022741"/>
    </source>
</evidence>
<comment type="catalytic activity">
    <reaction evidence="16">
        <text>L-tyrosyl-[protein] + ATP = O-phospho-L-tyrosyl-[protein] + ADP + H(+)</text>
        <dbReference type="Rhea" id="RHEA:10596"/>
        <dbReference type="Rhea" id="RHEA-COMP:10136"/>
        <dbReference type="Rhea" id="RHEA-COMP:20101"/>
        <dbReference type="ChEBI" id="CHEBI:15378"/>
        <dbReference type="ChEBI" id="CHEBI:30616"/>
        <dbReference type="ChEBI" id="CHEBI:46858"/>
        <dbReference type="ChEBI" id="CHEBI:61978"/>
        <dbReference type="ChEBI" id="CHEBI:456216"/>
        <dbReference type="EC" id="2.7.10.2"/>
    </reaction>
</comment>
<reference evidence="21 22" key="1">
    <citation type="submission" date="2018-11" db="EMBL/GenBank/DDBJ databases">
        <title>Sequencing the genomes of 1000 actinobacteria strains.</title>
        <authorList>
            <person name="Klenk H.-P."/>
        </authorList>
    </citation>
    <scope>NUCLEOTIDE SEQUENCE [LARGE SCALE GENOMIC DNA]</scope>
    <source>
        <strain evidence="21 22">DSM 15700</strain>
    </source>
</reference>
<evidence type="ECO:0000313" key="22">
    <source>
        <dbReference type="Proteomes" id="UP000280501"/>
    </source>
</evidence>
<keyword evidence="14 18" id="KW-0472">Membrane</keyword>